<keyword evidence="6" id="KW-0949">S-adenosyl-L-methionine</keyword>
<feature type="compositionally biased region" description="Low complexity" evidence="7">
    <location>
        <begin position="529"/>
        <end position="543"/>
    </location>
</feature>
<gene>
    <name evidence="9" type="ORF">SAMN05444320_103368</name>
</gene>
<evidence type="ECO:0000256" key="1">
    <source>
        <dbReference type="ARBA" id="ARBA00004953"/>
    </source>
</evidence>
<evidence type="ECO:0000256" key="2">
    <source>
        <dbReference type="ARBA" id="ARBA00005879"/>
    </source>
</evidence>
<evidence type="ECO:0000256" key="6">
    <source>
        <dbReference type="ARBA" id="ARBA00022691"/>
    </source>
</evidence>
<keyword evidence="4 9" id="KW-0489">Methyltransferase</keyword>
<dbReference type="Proteomes" id="UP000184501">
    <property type="component" value="Unassembled WGS sequence"/>
</dbReference>
<feature type="compositionally biased region" description="Low complexity" evidence="7">
    <location>
        <begin position="479"/>
        <end position="500"/>
    </location>
</feature>
<dbReference type="InterPro" id="IPR050161">
    <property type="entry name" value="Siro_Cobalamin_biosynth"/>
</dbReference>
<evidence type="ECO:0000256" key="4">
    <source>
        <dbReference type="ARBA" id="ARBA00022603"/>
    </source>
</evidence>
<keyword evidence="10" id="KW-1185">Reference proteome</keyword>
<feature type="domain" description="Tetrapyrrole methylase" evidence="8">
    <location>
        <begin position="14"/>
        <end position="220"/>
    </location>
</feature>
<dbReference type="InterPro" id="IPR000878">
    <property type="entry name" value="4pyrrol_Mease"/>
</dbReference>
<dbReference type="GO" id="GO:0009236">
    <property type="term" value="P:cobalamin biosynthetic process"/>
    <property type="evidence" value="ECO:0007669"/>
    <property type="project" value="UniProtKB-UniPathway"/>
</dbReference>
<reference evidence="9 10" key="1">
    <citation type="submission" date="2016-11" db="EMBL/GenBank/DDBJ databases">
        <authorList>
            <person name="Jaros S."/>
            <person name="Januszkiewicz K."/>
            <person name="Wedrychowicz H."/>
        </authorList>
    </citation>
    <scope>NUCLEOTIDE SEQUENCE [LARGE SCALE GENOMIC DNA]</scope>
    <source>
        <strain evidence="9 10">DSM 44523</strain>
    </source>
</reference>
<evidence type="ECO:0000256" key="5">
    <source>
        <dbReference type="ARBA" id="ARBA00022679"/>
    </source>
</evidence>
<dbReference type="Gene3D" id="3.40.1010.10">
    <property type="entry name" value="Cobalt-precorrin-4 Transmethylase, Domain 1"/>
    <property type="match status" value="1"/>
</dbReference>
<dbReference type="UniPathway" id="UPA00148"/>
<dbReference type="EMBL" id="FQVN01000003">
    <property type="protein sequence ID" value="SHF36737.1"/>
    <property type="molecule type" value="Genomic_DNA"/>
</dbReference>
<feature type="compositionally biased region" description="Low complexity" evidence="7">
    <location>
        <begin position="245"/>
        <end position="254"/>
    </location>
</feature>
<dbReference type="PROSITE" id="PS00839">
    <property type="entry name" value="SUMT_1"/>
    <property type="match status" value="1"/>
</dbReference>
<evidence type="ECO:0000313" key="10">
    <source>
        <dbReference type="Proteomes" id="UP000184501"/>
    </source>
</evidence>
<feature type="compositionally biased region" description="Basic and acidic residues" evidence="7">
    <location>
        <begin position="287"/>
        <end position="302"/>
    </location>
</feature>
<feature type="region of interest" description="Disordered" evidence="7">
    <location>
        <begin position="449"/>
        <end position="562"/>
    </location>
</feature>
<evidence type="ECO:0000256" key="3">
    <source>
        <dbReference type="ARBA" id="ARBA00022573"/>
    </source>
</evidence>
<keyword evidence="5 9" id="KW-0808">Transferase</keyword>
<feature type="compositionally biased region" description="Basic residues" evidence="7">
    <location>
        <begin position="544"/>
        <end position="554"/>
    </location>
</feature>
<protein>
    <submittedName>
        <fullName evidence="9">Precorrin-4/cobalt-precorrin-4 C11-methyltransferase</fullName>
    </submittedName>
</protein>
<dbReference type="InterPro" id="IPR006362">
    <property type="entry name" value="Cbl_synth_CobM/CibF"/>
</dbReference>
<evidence type="ECO:0000256" key="7">
    <source>
        <dbReference type="SAM" id="MobiDB-lite"/>
    </source>
</evidence>
<comment type="pathway">
    <text evidence="1">Cofactor biosynthesis; adenosylcobalamin biosynthesis.</text>
</comment>
<dbReference type="OrthoDB" id="9815856at2"/>
<evidence type="ECO:0000313" key="9">
    <source>
        <dbReference type="EMBL" id="SHF36737.1"/>
    </source>
</evidence>
<evidence type="ECO:0000259" key="8">
    <source>
        <dbReference type="Pfam" id="PF00590"/>
    </source>
</evidence>
<dbReference type="InterPro" id="IPR035996">
    <property type="entry name" value="4pyrrol_Methylase_sf"/>
</dbReference>
<feature type="compositionally biased region" description="Low complexity" evidence="7">
    <location>
        <begin position="457"/>
        <end position="470"/>
    </location>
</feature>
<dbReference type="AlphaFoldDB" id="A0A1M5B326"/>
<feature type="compositionally biased region" description="Basic residues" evidence="7">
    <location>
        <begin position="510"/>
        <end position="520"/>
    </location>
</feature>
<dbReference type="PANTHER" id="PTHR45790:SF4">
    <property type="entry name" value="COBALT-PRECORRIN-4 C(11)-METHYLTRANSFERASE"/>
    <property type="match status" value="1"/>
</dbReference>
<sequence length="562" mass="58673">MSDADEPTARVGRVSFLGAGPGAADLVTVRAARRIAEADVVVWSPAHVAAECVREHARPDAEIVDSSRVGEDDVLEIYRRAVRDRLRVVRLHSGDPTLWGAVRDQHDACRRLGLEVEIVPGVTPVSAVAAAVGRELTPAEGTQSVVLTRLEGGGALPDQERVRDLARHGTTLAVSLSAARTAQLVEELRAGGCAEDTPVVVASKATWPDELVLHTTLGELEETVKAHKLWRHTLFLIGRAMAAGGSRSRQYQSGGATGYRKADPGARRPQRRLGQRRSTSATGRVTTSDRRDDEPRRTEAGRPRPGQPDAETAWWAVRNWQENARTGGRSARSRVTRRAVEPRTLFDVGQDAAVEGGEPVVAPVVAEVAQVTQAAGVARTAEVVEVVETAEAVAKQGTPGAPDLSIVDTEAVVTAVVPGSVVAESVTPSAVAADDVVVPSGVEVAEVADEVSPEPPGAGEAEATAAKPAGRVAAATSSAGRVTARVTATRARRANAGEAAEAARGERKKGATARTVRSRVVKVAEEPAAEAAVEPAEPPAAKARATKKGGRAVRGRGASSAN</sequence>
<feature type="region of interest" description="Disordered" evidence="7">
    <location>
        <begin position="245"/>
        <end position="313"/>
    </location>
</feature>
<dbReference type="GO" id="GO:0046026">
    <property type="term" value="F:precorrin-4 C11-methyltransferase activity"/>
    <property type="evidence" value="ECO:0007669"/>
    <property type="project" value="InterPro"/>
</dbReference>
<organism evidence="9 10">
    <name type="scientific">Streptoalloteichus hindustanus</name>
    <dbReference type="NCBI Taxonomy" id="2017"/>
    <lineage>
        <taxon>Bacteria</taxon>
        <taxon>Bacillati</taxon>
        <taxon>Actinomycetota</taxon>
        <taxon>Actinomycetes</taxon>
        <taxon>Pseudonocardiales</taxon>
        <taxon>Pseudonocardiaceae</taxon>
        <taxon>Streptoalloteichus</taxon>
    </lineage>
</organism>
<proteinExistence type="inferred from homology"/>
<comment type="similarity">
    <text evidence="2">Belongs to the precorrin methyltransferase family.</text>
</comment>
<dbReference type="InterPro" id="IPR014776">
    <property type="entry name" value="4pyrrole_Mease_sub2"/>
</dbReference>
<dbReference type="Gene3D" id="3.30.950.10">
    <property type="entry name" value="Methyltransferase, Cobalt-precorrin-4 Transmethylase, Domain 2"/>
    <property type="match status" value="1"/>
</dbReference>
<dbReference type="STRING" id="2017.SAMN05444320_103368"/>
<name>A0A1M5B326_STRHI</name>
<dbReference type="PANTHER" id="PTHR45790">
    <property type="entry name" value="SIROHEME SYNTHASE-RELATED"/>
    <property type="match status" value="1"/>
</dbReference>
<dbReference type="GO" id="GO:0032259">
    <property type="term" value="P:methylation"/>
    <property type="evidence" value="ECO:0007669"/>
    <property type="project" value="UniProtKB-KW"/>
</dbReference>
<dbReference type="RefSeq" id="WP_073481729.1">
    <property type="nucleotide sequence ID" value="NZ_FQVN01000003.1"/>
</dbReference>
<dbReference type="Pfam" id="PF00590">
    <property type="entry name" value="TP_methylase"/>
    <property type="match status" value="1"/>
</dbReference>
<accession>A0A1M5B326</accession>
<keyword evidence="3" id="KW-0169">Cobalamin biosynthesis</keyword>
<dbReference type="InterPro" id="IPR014777">
    <property type="entry name" value="4pyrrole_Mease_sub1"/>
</dbReference>
<dbReference type="CDD" id="cd11641">
    <property type="entry name" value="Precorrin-4_C11-MT"/>
    <property type="match status" value="1"/>
</dbReference>
<dbReference type="InterPro" id="IPR003043">
    <property type="entry name" value="Uropor_MeTrfase_CS"/>
</dbReference>
<dbReference type="SUPFAM" id="SSF53790">
    <property type="entry name" value="Tetrapyrrole methylase"/>
    <property type="match status" value="1"/>
</dbReference>